<proteinExistence type="predicted"/>
<keyword evidence="2" id="KW-1185">Reference proteome</keyword>
<evidence type="ECO:0000313" key="2">
    <source>
        <dbReference type="Proteomes" id="UP000006038"/>
    </source>
</evidence>
<reference evidence="1" key="2">
    <citation type="submission" date="2013-04" db="UniProtKB">
        <authorList>
            <consortium name="EnsemblPlants"/>
        </authorList>
    </citation>
    <scope>IDENTIFICATION</scope>
</reference>
<protein>
    <submittedName>
        <fullName evidence="1">Uncharacterized protein</fullName>
    </submittedName>
</protein>
<reference evidence="1" key="1">
    <citation type="journal article" date="2013" name="Nat. Commun.">
        <title>Whole-genome sequencing of Oryza brachyantha reveals mechanisms underlying Oryza genome evolution.</title>
        <authorList>
            <person name="Chen J."/>
            <person name="Huang Q."/>
            <person name="Gao D."/>
            <person name="Wang J."/>
            <person name="Lang Y."/>
            <person name="Liu T."/>
            <person name="Li B."/>
            <person name="Bai Z."/>
            <person name="Luis Goicoechea J."/>
            <person name="Liang C."/>
            <person name="Chen C."/>
            <person name="Zhang W."/>
            <person name="Sun S."/>
            <person name="Liao Y."/>
            <person name="Zhang X."/>
            <person name="Yang L."/>
            <person name="Song C."/>
            <person name="Wang M."/>
            <person name="Shi J."/>
            <person name="Liu G."/>
            <person name="Liu J."/>
            <person name="Zhou H."/>
            <person name="Zhou W."/>
            <person name="Yu Q."/>
            <person name="An N."/>
            <person name="Chen Y."/>
            <person name="Cai Q."/>
            <person name="Wang B."/>
            <person name="Liu B."/>
            <person name="Min J."/>
            <person name="Huang Y."/>
            <person name="Wu H."/>
            <person name="Li Z."/>
            <person name="Zhang Y."/>
            <person name="Yin Y."/>
            <person name="Song W."/>
            <person name="Jiang J."/>
            <person name="Jackson S.A."/>
            <person name="Wing R.A."/>
            <person name="Wang J."/>
            <person name="Chen M."/>
        </authorList>
    </citation>
    <scope>NUCLEOTIDE SEQUENCE [LARGE SCALE GENOMIC DNA]</scope>
    <source>
        <strain evidence="1">cv. IRGC 101232</strain>
    </source>
</reference>
<accession>J3M348</accession>
<name>J3M348_ORYBR</name>
<dbReference type="Proteomes" id="UP000006038">
    <property type="component" value="Chromosome 5"/>
</dbReference>
<dbReference type="Gramene" id="OB05G10220.1">
    <property type="protein sequence ID" value="OB05G10220.1"/>
    <property type="gene ID" value="OB05G10220"/>
</dbReference>
<dbReference type="AlphaFoldDB" id="J3M348"/>
<evidence type="ECO:0000313" key="1">
    <source>
        <dbReference type="EnsemblPlants" id="OB05G10220.1"/>
    </source>
</evidence>
<dbReference type="HOGENOM" id="CLU_2907704_0_0_1"/>
<sequence length="62" mass="6771">MDGCIHSPMHEEEVALSSSSSNVNILLTLISSPKKRSVASIIYSCIEYSQIVVVAFLPCCLR</sequence>
<organism evidence="1">
    <name type="scientific">Oryza brachyantha</name>
    <name type="common">malo sina</name>
    <dbReference type="NCBI Taxonomy" id="4533"/>
    <lineage>
        <taxon>Eukaryota</taxon>
        <taxon>Viridiplantae</taxon>
        <taxon>Streptophyta</taxon>
        <taxon>Embryophyta</taxon>
        <taxon>Tracheophyta</taxon>
        <taxon>Spermatophyta</taxon>
        <taxon>Magnoliopsida</taxon>
        <taxon>Liliopsida</taxon>
        <taxon>Poales</taxon>
        <taxon>Poaceae</taxon>
        <taxon>BOP clade</taxon>
        <taxon>Oryzoideae</taxon>
        <taxon>Oryzeae</taxon>
        <taxon>Oryzinae</taxon>
        <taxon>Oryza</taxon>
    </lineage>
</organism>
<dbReference type="EnsemblPlants" id="OB05G10220.1">
    <property type="protein sequence ID" value="OB05G10220.1"/>
    <property type="gene ID" value="OB05G10220"/>
</dbReference>